<dbReference type="Pfam" id="PF14137">
    <property type="entry name" value="DUF4304"/>
    <property type="match status" value="1"/>
</dbReference>
<reference evidence="1 2" key="1">
    <citation type="submission" date="2017-06" db="EMBL/GenBank/DDBJ databases">
        <title>Description of Rhodopirellula bahusiensis sp. nov.</title>
        <authorList>
            <person name="Kizina J."/>
            <person name="Harder J."/>
        </authorList>
    </citation>
    <scope>NUCLEOTIDE SEQUENCE [LARGE SCALE GENOMIC DNA]</scope>
    <source>
        <strain evidence="1 2">SWK21</strain>
    </source>
</reference>
<dbReference type="EMBL" id="NIZW01000003">
    <property type="protein sequence ID" value="PHQ36298.1"/>
    <property type="molecule type" value="Genomic_DNA"/>
</dbReference>
<keyword evidence="2" id="KW-1185">Reference proteome</keyword>
<dbReference type="InterPro" id="IPR025412">
    <property type="entry name" value="DUF4304"/>
</dbReference>
<comment type="caution">
    <text evidence="1">The sequence shown here is derived from an EMBL/GenBank/DDBJ whole genome shotgun (WGS) entry which is preliminary data.</text>
</comment>
<dbReference type="Proteomes" id="UP000225740">
    <property type="component" value="Unassembled WGS sequence"/>
</dbReference>
<evidence type="ECO:0000313" key="2">
    <source>
        <dbReference type="Proteomes" id="UP000225740"/>
    </source>
</evidence>
<evidence type="ECO:0000313" key="1">
    <source>
        <dbReference type="EMBL" id="PHQ36298.1"/>
    </source>
</evidence>
<protein>
    <recommendedName>
        <fullName evidence="3">DUF4304 domain-containing protein</fullName>
    </recommendedName>
</protein>
<sequence>MVFTLGLRHTAAVCSSLHLVVESSVVQASLASFRAVSQKPTVSGHRLLADRDAMNDVLRDRVVPVLRQRGFRGSMPHFRCVVDDTLRLLTFQFRSSGGSFVVELGHCASGDFTTSYGAVIPQSKMNVTYLSPRSRFRLGATDPLDDHWFDFAGRDNGCDLSATEVLAFLDSDGDRLWSA</sequence>
<accession>A0A2G1WB87</accession>
<dbReference type="AlphaFoldDB" id="A0A2G1WB87"/>
<name>A0A2G1WB87_9BACT</name>
<evidence type="ECO:0008006" key="3">
    <source>
        <dbReference type="Google" id="ProtNLM"/>
    </source>
</evidence>
<gene>
    <name evidence="1" type="ORF">CEE69_05335</name>
</gene>
<proteinExistence type="predicted"/>
<organism evidence="1 2">
    <name type="scientific">Rhodopirellula bahusiensis</name>
    <dbReference type="NCBI Taxonomy" id="2014065"/>
    <lineage>
        <taxon>Bacteria</taxon>
        <taxon>Pseudomonadati</taxon>
        <taxon>Planctomycetota</taxon>
        <taxon>Planctomycetia</taxon>
        <taxon>Pirellulales</taxon>
        <taxon>Pirellulaceae</taxon>
        <taxon>Rhodopirellula</taxon>
    </lineage>
</organism>